<keyword evidence="3" id="KW-0812">Transmembrane</keyword>
<dbReference type="GO" id="GO:0009279">
    <property type="term" value="C:cell outer membrane"/>
    <property type="evidence" value="ECO:0007669"/>
    <property type="project" value="UniProtKB-SubCell"/>
</dbReference>
<dbReference type="InterPro" id="IPR008969">
    <property type="entry name" value="CarboxyPept-like_regulatory"/>
</dbReference>
<keyword evidence="6" id="KW-0472">Membrane</keyword>
<feature type="domain" description="TonB-dependent receptor-like beta-barrel" evidence="9">
    <location>
        <begin position="345"/>
        <end position="807"/>
    </location>
</feature>
<evidence type="ECO:0000256" key="2">
    <source>
        <dbReference type="ARBA" id="ARBA00022448"/>
    </source>
</evidence>
<sequence>MRQTKFFFNRVFFLVLITIIPIFSGQTGKISGIVVDRESGEPVIGANVVIVGTFFGAAADMDGYYFINNIPPGKYTVSVSSVGYGKTIINEVVVRIDLTTNLDIQLVSESIQLGQDIVVTAERPMITKDLTSTKATVSSSEIALLPVDNVSQIVNLQAGVIDGHFRGGRANEVAYLVDGIPITDVFSGSNSVQIENSSIRELEVISGTFNAEYGQALSGVVNIVTKEGSADYEGSVTAYLGSFISTNNELFENLDKFKTDGVKDVTLSLSGPTPIKHLTFFATGRYFRNDGYFYGKRVYNTTDSNPFMPTGDGEFVKMNYEYRNSFNGKVTYALPNWKFSYTFFWDDSENKYYDHAYKWTPDGTSTHFGENFIHNVQVSFYPSQRTFTTLKFSASNYDYKGYVYEDPFDSRYVYQYQGIPTSGYTFRHGGQQSDRYNRYTKTYLGQWNLESQVSKEHKVKVGAEVQSHELFNHWSTIVNLTEGQVDENGNLIFTVGYREPGSPGNQSYLKSPYQIAAFAQDKMEYDIMIINAGVRLDYFNPNTTMPADLRNPSRVNPNPNFPGAGLAKEVNAKYQISPRIGVSFPISDQGAIYFSYGHFFQIPNFENLYRNDEYIIDQGQSLNTITGNPDLDAQKTVKYEIGLQQVIFPNVALDVTAYYSDIRNLLGMEIINTYEGFKYARFINRDYGNVKGLILTLDKRFADYFALTIDYTYQIAEGNSSDPFAVYNDNQTSPPIESEKKVVPLDWDQRSTVNIQATVGDPGDWTIGLIVQYGSGMPYTEDIQISNGVRFENGGRRPTTFNVDLKANKFFDLFGIKMQAYLLIFNLFDTRNEYGVYSTTGRATSDLNTKYAGEINGLNTIEEFINNPGMYSAPRQVRLGLSFGL</sequence>
<evidence type="ECO:0000313" key="11">
    <source>
        <dbReference type="EMBL" id="KUG27039.1"/>
    </source>
</evidence>
<dbReference type="Gene3D" id="2.170.130.10">
    <property type="entry name" value="TonB-dependent receptor, plug domain"/>
    <property type="match status" value="1"/>
</dbReference>
<name>A0A0W8G1J9_9ZZZZ</name>
<feature type="domain" description="TonB-dependent receptor plug" evidence="10">
    <location>
        <begin position="129"/>
        <end position="220"/>
    </location>
</feature>
<evidence type="ECO:0000256" key="6">
    <source>
        <dbReference type="ARBA" id="ARBA00023136"/>
    </source>
</evidence>
<evidence type="ECO:0000256" key="3">
    <source>
        <dbReference type="ARBA" id="ARBA00022692"/>
    </source>
</evidence>
<evidence type="ECO:0000256" key="1">
    <source>
        <dbReference type="ARBA" id="ARBA00004571"/>
    </source>
</evidence>
<evidence type="ECO:0000256" key="8">
    <source>
        <dbReference type="ARBA" id="ARBA00023237"/>
    </source>
</evidence>
<comment type="caution">
    <text evidence="11">The sequence shown here is derived from an EMBL/GenBank/DDBJ whole genome shotgun (WGS) entry which is preliminary data.</text>
</comment>
<dbReference type="Pfam" id="PF00593">
    <property type="entry name" value="TonB_dep_Rec_b-barrel"/>
    <property type="match status" value="1"/>
</dbReference>
<evidence type="ECO:0000259" key="10">
    <source>
        <dbReference type="Pfam" id="PF07715"/>
    </source>
</evidence>
<dbReference type="Gene3D" id="2.60.40.1120">
    <property type="entry name" value="Carboxypeptidase-like, regulatory domain"/>
    <property type="match status" value="1"/>
</dbReference>
<keyword evidence="4" id="KW-0732">Signal</keyword>
<evidence type="ECO:0000256" key="7">
    <source>
        <dbReference type="ARBA" id="ARBA00023170"/>
    </source>
</evidence>
<accession>A0A0W8G1J9</accession>
<dbReference type="PROSITE" id="PS52016">
    <property type="entry name" value="TONB_DEPENDENT_REC_3"/>
    <property type="match status" value="1"/>
</dbReference>
<proteinExistence type="predicted"/>
<dbReference type="SUPFAM" id="SSF49464">
    <property type="entry name" value="Carboxypeptidase regulatory domain-like"/>
    <property type="match status" value="1"/>
</dbReference>
<keyword evidence="5" id="KW-0798">TonB box</keyword>
<dbReference type="InterPro" id="IPR039426">
    <property type="entry name" value="TonB-dep_rcpt-like"/>
</dbReference>
<evidence type="ECO:0000256" key="4">
    <source>
        <dbReference type="ARBA" id="ARBA00022729"/>
    </source>
</evidence>
<dbReference type="AlphaFoldDB" id="A0A0W8G1J9"/>
<dbReference type="Gene3D" id="2.40.170.20">
    <property type="entry name" value="TonB-dependent receptor, beta-barrel domain"/>
    <property type="match status" value="1"/>
</dbReference>
<keyword evidence="2" id="KW-0813">Transport</keyword>
<dbReference type="InterPro" id="IPR000531">
    <property type="entry name" value="Beta-barrel_TonB"/>
</dbReference>
<dbReference type="InterPro" id="IPR012910">
    <property type="entry name" value="Plug_dom"/>
</dbReference>
<dbReference type="PANTHER" id="PTHR30069:SF29">
    <property type="entry name" value="HEMOGLOBIN AND HEMOGLOBIN-HAPTOGLOBIN-BINDING PROTEIN 1-RELATED"/>
    <property type="match status" value="1"/>
</dbReference>
<dbReference type="Pfam" id="PF07715">
    <property type="entry name" value="Plug"/>
    <property type="match status" value="1"/>
</dbReference>
<dbReference type="InterPro" id="IPR036942">
    <property type="entry name" value="Beta-barrel_TonB_sf"/>
</dbReference>
<gene>
    <name evidence="11" type="ORF">ASZ90_003112</name>
</gene>
<dbReference type="Pfam" id="PF13715">
    <property type="entry name" value="CarbopepD_reg_2"/>
    <property type="match status" value="1"/>
</dbReference>
<keyword evidence="7 11" id="KW-0675">Receptor</keyword>
<dbReference type="GO" id="GO:0044718">
    <property type="term" value="P:siderophore transmembrane transport"/>
    <property type="evidence" value="ECO:0007669"/>
    <property type="project" value="TreeGrafter"/>
</dbReference>
<comment type="subcellular location">
    <subcellularLocation>
        <location evidence="1">Cell outer membrane</location>
        <topology evidence="1">Multi-pass membrane protein</topology>
    </subcellularLocation>
</comment>
<dbReference type="GO" id="GO:0015344">
    <property type="term" value="F:siderophore uptake transmembrane transporter activity"/>
    <property type="evidence" value="ECO:0007669"/>
    <property type="project" value="TreeGrafter"/>
</dbReference>
<dbReference type="PANTHER" id="PTHR30069">
    <property type="entry name" value="TONB-DEPENDENT OUTER MEMBRANE RECEPTOR"/>
    <property type="match status" value="1"/>
</dbReference>
<keyword evidence="8" id="KW-0998">Cell outer membrane</keyword>
<dbReference type="SUPFAM" id="SSF56935">
    <property type="entry name" value="Porins"/>
    <property type="match status" value="1"/>
</dbReference>
<evidence type="ECO:0000259" key="9">
    <source>
        <dbReference type="Pfam" id="PF00593"/>
    </source>
</evidence>
<organism evidence="11">
    <name type="scientific">hydrocarbon metagenome</name>
    <dbReference type="NCBI Taxonomy" id="938273"/>
    <lineage>
        <taxon>unclassified sequences</taxon>
        <taxon>metagenomes</taxon>
        <taxon>ecological metagenomes</taxon>
    </lineage>
</organism>
<reference evidence="11" key="1">
    <citation type="journal article" date="2015" name="Proc. Natl. Acad. Sci. U.S.A.">
        <title>Networks of energetic and metabolic interactions define dynamics in microbial communities.</title>
        <authorList>
            <person name="Embree M."/>
            <person name="Liu J.K."/>
            <person name="Al-Bassam M.M."/>
            <person name="Zengler K."/>
        </authorList>
    </citation>
    <scope>NUCLEOTIDE SEQUENCE</scope>
</reference>
<evidence type="ECO:0000256" key="5">
    <source>
        <dbReference type="ARBA" id="ARBA00023077"/>
    </source>
</evidence>
<dbReference type="InterPro" id="IPR037066">
    <property type="entry name" value="Plug_dom_sf"/>
</dbReference>
<protein>
    <submittedName>
        <fullName evidence="11">Tonb-dependent receptor</fullName>
    </submittedName>
</protein>
<dbReference type="EMBL" id="LNQE01000371">
    <property type="protein sequence ID" value="KUG27039.1"/>
    <property type="molecule type" value="Genomic_DNA"/>
</dbReference>